<protein>
    <recommendedName>
        <fullName evidence="1">DUF4283 domain-containing protein</fullName>
    </recommendedName>
</protein>
<evidence type="ECO:0000313" key="2">
    <source>
        <dbReference type="EMBL" id="KAL0908257.1"/>
    </source>
</evidence>
<organism evidence="2 3">
    <name type="scientific">Dendrobium thyrsiflorum</name>
    <name type="common">Pinecone-like raceme dendrobium</name>
    <name type="synonym">Orchid</name>
    <dbReference type="NCBI Taxonomy" id="117978"/>
    <lineage>
        <taxon>Eukaryota</taxon>
        <taxon>Viridiplantae</taxon>
        <taxon>Streptophyta</taxon>
        <taxon>Embryophyta</taxon>
        <taxon>Tracheophyta</taxon>
        <taxon>Spermatophyta</taxon>
        <taxon>Magnoliopsida</taxon>
        <taxon>Liliopsida</taxon>
        <taxon>Asparagales</taxon>
        <taxon>Orchidaceae</taxon>
        <taxon>Epidendroideae</taxon>
        <taxon>Malaxideae</taxon>
        <taxon>Dendrobiinae</taxon>
        <taxon>Dendrobium</taxon>
    </lineage>
</organism>
<proteinExistence type="predicted"/>
<dbReference type="Pfam" id="PF14111">
    <property type="entry name" value="DUF4283"/>
    <property type="match status" value="1"/>
</dbReference>
<comment type="caution">
    <text evidence="2">The sequence shown here is derived from an EMBL/GenBank/DDBJ whole genome shotgun (WGS) entry which is preliminary data.</text>
</comment>
<evidence type="ECO:0000313" key="3">
    <source>
        <dbReference type="Proteomes" id="UP001552299"/>
    </source>
</evidence>
<evidence type="ECO:0000259" key="1">
    <source>
        <dbReference type="Pfam" id="PF14111"/>
    </source>
</evidence>
<reference evidence="2 3" key="1">
    <citation type="journal article" date="2024" name="Plant Biotechnol. J.">
        <title>Dendrobium thyrsiflorum genome and its molecular insights into genes involved in important horticultural traits.</title>
        <authorList>
            <person name="Chen B."/>
            <person name="Wang J.Y."/>
            <person name="Zheng P.J."/>
            <person name="Li K.L."/>
            <person name="Liang Y.M."/>
            <person name="Chen X.F."/>
            <person name="Zhang C."/>
            <person name="Zhao X."/>
            <person name="He X."/>
            <person name="Zhang G.Q."/>
            <person name="Liu Z.J."/>
            <person name="Xu Q."/>
        </authorList>
    </citation>
    <scope>NUCLEOTIDE SEQUENCE [LARGE SCALE GENOMIC DNA]</scope>
    <source>
        <strain evidence="2">GZMU011</strain>
    </source>
</reference>
<keyword evidence="3" id="KW-1185">Reference proteome</keyword>
<dbReference type="PANTHER" id="PTHR31286">
    <property type="entry name" value="GLYCINE-RICH CELL WALL STRUCTURAL PROTEIN 1.8-LIKE"/>
    <property type="match status" value="1"/>
</dbReference>
<dbReference type="Proteomes" id="UP001552299">
    <property type="component" value="Unassembled WGS sequence"/>
</dbReference>
<name>A0ABD0UD13_DENTH</name>
<dbReference type="PANTHER" id="PTHR31286:SF180">
    <property type="entry name" value="OS10G0362600 PROTEIN"/>
    <property type="match status" value="1"/>
</dbReference>
<accession>A0ABD0UD13</accession>
<dbReference type="AlphaFoldDB" id="A0ABD0UD13"/>
<dbReference type="InterPro" id="IPR040256">
    <property type="entry name" value="At4g02000-like"/>
</dbReference>
<dbReference type="InterPro" id="IPR025558">
    <property type="entry name" value="DUF4283"/>
</dbReference>
<dbReference type="EMBL" id="JANQDX010000017">
    <property type="protein sequence ID" value="KAL0908257.1"/>
    <property type="molecule type" value="Genomic_DNA"/>
</dbReference>
<sequence>MALNDFPPLHQDSLLGPPPTAPVTSWTNHFSPSAPVSDDFSMCFVPPSQQLYFTVDDLLEGTSLWNLSLVGYSIGQRPYYERLLASMNKLWSLKDSLSLLSLAEGFFLLKFTNLDDYNMVFSGGPWFLLGKPFIIQKWYSKFKPKRDEFASIPLWVKILDVPLALWTPSEISKITSYIGIPLSMYSLTAKRTRLTFAKVCIHISRTSTLPEEIPLLIDAEEFILNVVYDWKPSHYESYESVVHLSNLCPSNPNNIPIVQDRNKPRGRNDVLIFRVASTQNSLNLRHILNEFVDATALKRERNTRRFNGNWTSPRAVINSVKNAARLKAFKWKAFDLIKETFHEFFS</sequence>
<gene>
    <name evidence="2" type="ORF">M5K25_022742</name>
</gene>
<feature type="domain" description="DUF4283" evidence="1">
    <location>
        <begin position="62"/>
        <end position="145"/>
    </location>
</feature>